<proteinExistence type="predicted"/>
<dbReference type="AlphaFoldDB" id="C7FPE4"/>
<name>C7FPE4_9BACT</name>
<reference evidence="1" key="1">
    <citation type="journal article" date="2009" name="Environ. Microbiol. Rep.">
        <title>Characterization of canthaxanthin biosynthesis genes from an uncultured marine bacterium.</title>
        <authorList>
            <person name="Maresca J.A."/>
            <person name="Braff J.C."/>
            <person name="Delong E.F."/>
        </authorList>
    </citation>
    <scope>NUCLEOTIDE SEQUENCE</scope>
</reference>
<evidence type="ECO:0000313" key="1">
    <source>
        <dbReference type="EMBL" id="ACU26447.1"/>
    </source>
</evidence>
<organism evidence="1">
    <name type="scientific">uncultured bacterium HF186_25m_18N5</name>
    <dbReference type="NCBI Taxonomy" id="662887"/>
    <lineage>
        <taxon>Bacteria</taxon>
        <taxon>environmental samples</taxon>
    </lineage>
</organism>
<accession>C7FPE4</accession>
<protein>
    <submittedName>
        <fullName evidence="1">Uncharacterized protein</fullName>
    </submittedName>
</protein>
<sequence>MKPFHLTITTLGARPSLNIQIEASDWLVALREGLREIGLDAWSDEDVRCQIRADGAVEVTLKGLEDRRFVVMDAPLDLGATLDELDACDPWLGNPSITVDEMAALPFVDQPATRPVRDRGAAQAIEARLYPAVIELRGDREASFREALAMLAAHIPCEHAFFLTPNAARSAWRVSLVAGGTERSLRGRDLSCLSPIPGPVSRLIARRRFPAPTTLTFMADERAPDLIAVSSALWAIARRRHDVEGVFMLLNAPGDLGFTRADYDAAQQIVALVTRRLEAL</sequence>
<dbReference type="EMBL" id="GQ412708">
    <property type="protein sequence ID" value="ACU26447.1"/>
    <property type="molecule type" value="Genomic_DNA"/>
</dbReference>